<proteinExistence type="predicted"/>
<dbReference type="SUPFAM" id="SSF53756">
    <property type="entry name" value="UDP-Glycosyltransferase/glycogen phosphorylase"/>
    <property type="match status" value="1"/>
</dbReference>
<dbReference type="PANTHER" id="PTHR45947">
    <property type="entry name" value="SULFOQUINOVOSYL TRANSFERASE SQD2"/>
    <property type="match status" value="1"/>
</dbReference>
<dbReference type="EMBL" id="CP071868">
    <property type="protein sequence ID" value="QTE28909.1"/>
    <property type="molecule type" value="Genomic_DNA"/>
</dbReference>
<feature type="region of interest" description="Disordered" evidence="1">
    <location>
        <begin position="1"/>
        <end position="28"/>
    </location>
</feature>
<keyword evidence="3" id="KW-1185">Reference proteome</keyword>
<dbReference type="Gene3D" id="3.40.50.2000">
    <property type="entry name" value="Glycogen Phosphorylase B"/>
    <property type="match status" value="2"/>
</dbReference>
<dbReference type="KEGG" id="psic:J4E96_16505"/>
<evidence type="ECO:0000313" key="3">
    <source>
        <dbReference type="Proteomes" id="UP000663937"/>
    </source>
</evidence>
<dbReference type="Proteomes" id="UP000663937">
    <property type="component" value="Chromosome"/>
</dbReference>
<evidence type="ECO:0000313" key="2">
    <source>
        <dbReference type="EMBL" id="QTE28909.1"/>
    </source>
</evidence>
<accession>A0A8A4ZD16</accession>
<organism evidence="2 3">
    <name type="scientific">Pengzhenrongella sicca</name>
    <dbReference type="NCBI Taxonomy" id="2819238"/>
    <lineage>
        <taxon>Bacteria</taxon>
        <taxon>Bacillati</taxon>
        <taxon>Actinomycetota</taxon>
        <taxon>Actinomycetes</taxon>
        <taxon>Micrococcales</taxon>
        <taxon>Pengzhenrongella</taxon>
    </lineage>
</organism>
<gene>
    <name evidence="2" type="ORF">J4E96_16505</name>
</gene>
<evidence type="ECO:0000256" key="1">
    <source>
        <dbReference type="SAM" id="MobiDB-lite"/>
    </source>
</evidence>
<protein>
    <submittedName>
        <fullName evidence="2">Glycosyltransferase</fullName>
    </submittedName>
</protein>
<dbReference type="GO" id="GO:0016757">
    <property type="term" value="F:glycosyltransferase activity"/>
    <property type="evidence" value="ECO:0007669"/>
    <property type="project" value="TreeGrafter"/>
</dbReference>
<dbReference type="Pfam" id="PF13692">
    <property type="entry name" value="Glyco_trans_1_4"/>
    <property type="match status" value="1"/>
</dbReference>
<reference evidence="2" key="1">
    <citation type="submission" date="2021-03" db="EMBL/GenBank/DDBJ databases">
        <title>Pengzhenrongella sicca gen. nov., sp. nov., a new member of suborder Micrococcineae isolated from High-Arctic tundra soil.</title>
        <authorList>
            <person name="Peng F."/>
        </authorList>
    </citation>
    <scope>NUCLEOTIDE SEQUENCE</scope>
    <source>
        <strain evidence="2">LRZ-2</strain>
    </source>
</reference>
<dbReference type="InterPro" id="IPR050194">
    <property type="entry name" value="Glycosyltransferase_grp1"/>
</dbReference>
<name>A0A8A4ZD16_9MICO</name>
<dbReference type="RefSeq" id="WP_227423158.1">
    <property type="nucleotide sequence ID" value="NZ_CP071868.1"/>
</dbReference>
<sequence length="412" mass="43747">MTTVDDARSLAQDGVGDEMVDQSAPEGPTQQVDCLIVHQFDAARPSPGGIDTCIRGLITYSPAGMTIAIAGVDSGAPVAGRTLGVWELHQIGGRDVWFLPVARLDPGNQARLIPHALRLMAGVSKYRSRLPQASVIHAHRADTALAVRTLLGHPLVYFIHTQEGGLTSATSDSVWRFAGRAHAAMERSVVGGAAGVVVFNPAYAEVVHEHNELAIFSPTWFDPALLAWADEPAEPHRVVWVGRLEEPKDPALALEVFSRLLEAGDDLPWTLEIVGAGTLATDLETKVAALPAHVAERVRLRGRLTPREVAEVMGGSGVFLMTSHPGYEGFPMVLVEALASGLPAVVTEGSDTGGIISRGLNGMVSARDPGLLAAAIMSAVSYDRDVVRKSADAYSAPELVGRIFDATFPTEK</sequence>
<dbReference type="AlphaFoldDB" id="A0A8A4ZD16"/>
<dbReference type="PANTHER" id="PTHR45947:SF14">
    <property type="entry name" value="SLL1723 PROTEIN"/>
    <property type="match status" value="1"/>
</dbReference>